<gene>
    <name evidence="1" type="ORF">GCM10018781_48910</name>
</gene>
<keyword evidence="2" id="KW-1185">Reference proteome</keyword>
<dbReference type="InterPro" id="IPR021903">
    <property type="entry name" value="DUF3515"/>
</dbReference>
<accession>A0A919G394</accession>
<evidence type="ECO:0000313" key="1">
    <source>
        <dbReference type="EMBL" id="GHH76849.1"/>
    </source>
</evidence>
<dbReference type="RefSeq" id="WP_190213036.1">
    <property type="nucleotide sequence ID" value="NZ_BNBO01000030.1"/>
</dbReference>
<dbReference type="Pfam" id="PF12028">
    <property type="entry name" value="DUF3515"/>
    <property type="match status" value="1"/>
</dbReference>
<dbReference type="Proteomes" id="UP000617734">
    <property type="component" value="Unassembled WGS sequence"/>
</dbReference>
<reference evidence="1" key="2">
    <citation type="submission" date="2020-09" db="EMBL/GenBank/DDBJ databases">
        <authorList>
            <person name="Sun Q."/>
            <person name="Ohkuma M."/>
        </authorList>
    </citation>
    <scope>NUCLEOTIDE SEQUENCE</scope>
    <source>
        <strain evidence="1">JCM 4646</strain>
    </source>
</reference>
<reference evidence="1" key="1">
    <citation type="journal article" date="2014" name="Int. J. Syst. Evol. Microbiol.">
        <title>Complete genome sequence of Corynebacterium casei LMG S-19264T (=DSM 44701T), isolated from a smear-ripened cheese.</title>
        <authorList>
            <consortium name="US DOE Joint Genome Institute (JGI-PGF)"/>
            <person name="Walter F."/>
            <person name="Albersmeier A."/>
            <person name="Kalinowski J."/>
            <person name="Ruckert C."/>
        </authorList>
    </citation>
    <scope>NUCLEOTIDE SEQUENCE</scope>
    <source>
        <strain evidence="1">JCM 4646</strain>
    </source>
</reference>
<comment type="caution">
    <text evidence="1">The sequence shown here is derived from an EMBL/GenBank/DDBJ whole genome shotgun (WGS) entry which is preliminary data.</text>
</comment>
<organism evidence="1 2">
    <name type="scientific">Kitasatospora indigofera</name>
    <dbReference type="NCBI Taxonomy" id="67307"/>
    <lineage>
        <taxon>Bacteria</taxon>
        <taxon>Bacillati</taxon>
        <taxon>Actinomycetota</taxon>
        <taxon>Actinomycetes</taxon>
        <taxon>Kitasatosporales</taxon>
        <taxon>Streptomycetaceae</taxon>
        <taxon>Kitasatospora</taxon>
    </lineage>
</organism>
<dbReference type="GeneID" id="95355261"/>
<protein>
    <recommendedName>
        <fullName evidence="3">DUF3515 domain-containing protein</fullName>
    </recommendedName>
</protein>
<evidence type="ECO:0000313" key="2">
    <source>
        <dbReference type="Proteomes" id="UP000617734"/>
    </source>
</evidence>
<dbReference type="PROSITE" id="PS51257">
    <property type="entry name" value="PROKAR_LIPOPROTEIN"/>
    <property type="match status" value="1"/>
</dbReference>
<proteinExistence type="predicted"/>
<sequence length="184" mass="19411">MTRAARATHALKALPAPVRWLAAPVALLGCVVLLLGTWGAPPAPVTPTPRAKEVPYCEALARALPQRLTGHGREHSDSPYVVIWSSSPRTVLRCGVPRPDALNGPQALKSAPEVNGVQWFDEPDGEGGYRFTTTLREANVEVSVPAGAYPNYADPLPTLSDAVKVSVPVWNEPLPASASGSPAP</sequence>
<evidence type="ECO:0008006" key="3">
    <source>
        <dbReference type="Google" id="ProtNLM"/>
    </source>
</evidence>
<dbReference type="AlphaFoldDB" id="A0A919G394"/>
<name>A0A919G394_9ACTN</name>
<dbReference type="EMBL" id="BNBO01000030">
    <property type="protein sequence ID" value="GHH76849.1"/>
    <property type="molecule type" value="Genomic_DNA"/>
</dbReference>